<protein>
    <submittedName>
        <fullName evidence="3">Uncharacterized protein</fullName>
    </submittedName>
</protein>
<dbReference type="EMBL" id="MFQZ01000009">
    <property type="protein sequence ID" value="OGH87806.1"/>
    <property type="molecule type" value="Genomic_DNA"/>
</dbReference>
<dbReference type="STRING" id="1798704.A3J93_05240"/>
<dbReference type="PROSITE" id="PS50005">
    <property type="entry name" value="TPR"/>
    <property type="match status" value="3"/>
</dbReference>
<accession>A0A1F6NV39</accession>
<feature type="repeat" description="TPR" evidence="1">
    <location>
        <begin position="608"/>
        <end position="641"/>
    </location>
</feature>
<feature type="transmembrane region" description="Helical" evidence="2">
    <location>
        <begin position="204"/>
        <end position="221"/>
    </location>
</feature>
<evidence type="ECO:0000256" key="2">
    <source>
        <dbReference type="SAM" id="Phobius"/>
    </source>
</evidence>
<organism evidence="3 4">
    <name type="scientific">Candidatus Magasanikbacteria bacterium RIFOXYC2_FULL_42_28</name>
    <dbReference type="NCBI Taxonomy" id="1798704"/>
    <lineage>
        <taxon>Bacteria</taxon>
        <taxon>Candidatus Magasanikiibacteriota</taxon>
    </lineage>
</organism>
<feature type="transmembrane region" description="Helical" evidence="2">
    <location>
        <begin position="104"/>
        <end position="122"/>
    </location>
</feature>
<proteinExistence type="predicted"/>
<dbReference type="AlphaFoldDB" id="A0A1F6NV39"/>
<dbReference type="Proteomes" id="UP000177907">
    <property type="component" value="Unassembled WGS sequence"/>
</dbReference>
<gene>
    <name evidence="3" type="ORF">A3J93_05240</name>
</gene>
<feature type="transmembrane region" description="Helical" evidence="2">
    <location>
        <begin position="134"/>
        <end position="156"/>
    </location>
</feature>
<dbReference type="InterPro" id="IPR019734">
    <property type="entry name" value="TPR_rpt"/>
</dbReference>
<feature type="transmembrane region" description="Helical" evidence="2">
    <location>
        <begin position="353"/>
        <end position="376"/>
    </location>
</feature>
<feature type="transmembrane region" description="Helical" evidence="2">
    <location>
        <begin position="250"/>
        <end position="269"/>
    </location>
</feature>
<reference evidence="3 4" key="1">
    <citation type="journal article" date="2016" name="Nat. Commun.">
        <title>Thousands of microbial genomes shed light on interconnected biogeochemical processes in an aquifer system.</title>
        <authorList>
            <person name="Anantharaman K."/>
            <person name="Brown C.T."/>
            <person name="Hug L.A."/>
            <person name="Sharon I."/>
            <person name="Castelle C.J."/>
            <person name="Probst A.J."/>
            <person name="Thomas B.C."/>
            <person name="Singh A."/>
            <person name="Wilkins M.J."/>
            <person name="Karaoz U."/>
            <person name="Brodie E.L."/>
            <person name="Williams K.H."/>
            <person name="Hubbard S.S."/>
            <person name="Banfield J.F."/>
        </authorList>
    </citation>
    <scope>NUCLEOTIDE SEQUENCE [LARGE SCALE GENOMIC DNA]</scope>
</reference>
<feature type="transmembrane region" description="Helical" evidence="2">
    <location>
        <begin position="464"/>
        <end position="487"/>
    </location>
</feature>
<comment type="caution">
    <text evidence="3">The sequence shown here is derived from an EMBL/GenBank/DDBJ whole genome shotgun (WGS) entry which is preliminary data.</text>
</comment>
<feature type="transmembrane region" description="Helical" evidence="2">
    <location>
        <begin position="426"/>
        <end position="443"/>
    </location>
</feature>
<feature type="transmembrane region" description="Helical" evidence="2">
    <location>
        <begin position="41"/>
        <end position="62"/>
    </location>
</feature>
<dbReference type="PROSITE" id="PS50293">
    <property type="entry name" value="TPR_REGION"/>
    <property type="match status" value="1"/>
</dbReference>
<keyword evidence="1" id="KW-0802">TPR repeat</keyword>
<dbReference type="PANTHER" id="PTHR37422">
    <property type="entry name" value="TEICHURONIC ACID BIOSYNTHESIS PROTEIN TUAE"/>
    <property type="match status" value="1"/>
</dbReference>
<name>A0A1F6NV39_9BACT</name>
<feature type="transmembrane region" description="Helical" evidence="2">
    <location>
        <begin position="12"/>
        <end position="29"/>
    </location>
</feature>
<feature type="transmembrane region" description="Helical" evidence="2">
    <location>
        <begin position="74"/>
        <end position="92"/>
    </location>
</feature>
<keyword evidence="2" id="KW-0472">Membrane</keyword>
<dbReference type="SUPFAM" id="SSF48452">
    <property type="entry name" value="TPR-like"/>
    <property type="match status" value="1"/>
</dbReference>
<dbReference type="InterPro" id="IPR051533">
    <property type="entry name" value="WaaL-like"/>
</dbReference>
<keyword evidence="2" id="KW-1133">Transmembrane helix</keyword>
<dbReference type="Gene3D" id="1.25.40.10">
    <property type="entry name" value="Tetratricopeptide repeat domain"/>
    <property type="match status" value="1"/>
</dbReference>
<feature type="transmembrane region" description="Helical" evidence="2">
    <location>
        <begin position="397"/>
        <end position="420"/>
    </location>
</feature>
<dbReference type="Pfam" id="PF13181">
    <property type="entry name" value="TPR_8"/>
    <property type="match status" value="1"/>
</dbReference>
<dbReference type="PANTHER" id="PTHR37422:SF13">
    <property type="entry name" value="LIPOPOLYSACCHARIDE BIOSYNTHESIS PROTEIN PA4999-RELATED"/>
    <property type="match status" value="1"/>
</dbReference>
<feature type="repeat" description="TPR" evidence="1">
    <location>
        <begin position="642"/>
        <end position="675"/>
    </location>
</feature>
<feature type="transmembrane region" description="Helical" evidence="2">
    <location>
        <begin position="227"/>
        <end position="245"/>
    </location>
</feature>
<feature type="repeat" description="TPR" evidence="1">
    <location>
        <begin position="713"/>
        <end position="746"/>
    </location>
</feature>
<sequence length="767" mass="85453">MFQKQLAKFFEFGSYILLLLSVLLVPMAIDNQLVNSYIIPKQYVLGGLVLLAALFWAARAVVTKKVSYIQSFADKPLILFLLVALLTAIFSANRSSSFLGVADYYILSFASFVVSVLFYFLIVNHFTTAKRWRLGVDLTVLVGGVSATLFLLRTVFNFDVLSKLGISAWNLIDPTNTAFGIWLVAIFMLSAGQLIKKNCPVGRSLFNFFVALLAVACLLTLGFDVLWWVLLIGLALLLLLGVTFLREARLGWLTVLFALLVTDIIFITFNSPKVLQTSVPVEVALGARPSWDVTSATLGGGVKSFLLGSGLGTFGVDFSRYRSVDFNNDPVAWSLRFNQPFNTLLAFLSEGGLLLALAFVFVVVFFLGHILYVWLGQRAEVMFGGLSGDLGWKSGDLRFEIFLVSLVWVLLTICTGFAFFGQSLWWLWWFLLGLSASGLGFIYSKAHNLREWEIEDAPQYSLSFSFILVVLSAGIVMSGVIGARMYMAERAYAVAVRADDLDTVEINLKKAISLRDNYSVYNFYMARLFLSRAVEASKNSNPDPAVISALMSNAVNTARRATDIAPASVGLWENLATMYENAAVIVPEARDWAVKSWMKCTELEPTNPVLWLRLGNNYLASGNNEDAKKSFEEAIKLKSDYVVASISLSQIYETEQNFEKAVEIYEKIMTIAGNNAEVAYNYGRLLYNRNAKGDRDGAEQIWLKVIEAQPNFSNVLYSLGMLYETRGDKYKALDYYYQVKELNPDNKDITAKIKSLVGVPVAEVNKK</sequence>
<dbReference type="SMART" id="SM00028">
    <property type="entry name" value="TPR"/>
    <property type="match status" value="4"/>
</dbReference>
<evidence type="ECO:0000313" key="3">
    <source>
        <dbReference type="EMBL" id="OGH87806.1"/>
    </source>
</evidence>
<dbReference type="Pfam" id="PF13432">
    <property type="entry name" value="TPR_16"/>
    <property type="match status" value="1"/>
</dbReference>
<keyword evidence="2" id="KW-0812">Transmembrane</keyword>
<evidence type="ECO:0000256" key="1">
    <source>
        <dbReference type="PROSITE-ProRule" id="PRU00339"/>
    </source>
</evidence>
<evidence type="ECO:0000313" key="4">
    <source>
        <dbReference type="Proteomes" id="UP000177907"/>
    </source>
</evidence>
<dbReference type="InterPro" id="IPR011990">
    <property type="entry name" value="TPR-like_helical_dom_sf"/>
</dbReference>
<feature type="transmembrane region" description="Helical" evidence="2">
    <location>
        <begin position="176"/>
        <end position="195"/>
    </location>
</feature>